<protein>
    <submittedName>
        <fullName evidence="1">Uncharacterized protein</fullName>
    </submittedName>
</protein>
<keyword evidence="2" id="KW-1185">Reference proteome</keyword>
<accession>A0A0B2AH18</accession>
<evidence type="ECO:0000313" key="1">
    <source>
        <dbReference type="EMBL" id="KHL01038.1"/>
    </source>
</evidence>
<dbReference type="AlphaFoldDB" id="A0A0B2AH18"/>
<proteinExistence type="predicted"/>
<gene>
    <name evidence="1" type="ORF">LK10_17940</name>
</gene>
<dbReference type="STRING" id="1338436.LK10_17940"/>
<evidence type="ECO:0000313" key="2">
    <source>
        <dbReference type="Proteomes" id="UP000030982"/>
    </source>
</evidence>
<sequence length="497" mass="54503">MGVAEDEAGDSLGSSVRSLLNLRGSHRATFANFDQMTTQWARRRRKAVREGERTPLPPVIGLLMIFSMAAERMGARDPGTVKTEAGYYAQLERLLRIPVPDSTRIRASFRATSETYWEALSLWLEDLDGAYGLPSAHALTHRYVGLPISQALIRDTERRHMHSMFVDQGFVVGVPVSHEEMRDAIENWIHSPSAAPNAAFRKMWASEETRPKIADAAIAELLAWDGGGIIAGRGPDAKTGAAQGRCFLTVRERRKALKRSYALGLAVKQVRGVAGDARIKLAGNETATVDVSPFSSGLADLRTPAEIAPDSLLEGEVIIEWADGSRAQRSPKRVVVFGQDAATGSYIEIDRIVPSLGSRLLVKDEGDLVAAAEAILKDAAAPGFKRIDGPGYDLPVGWALFSDVQLLRAPRSDEIQRHRDLSCLEPRMSTQLAIQGGLRLPGRIPKWVAGRGMHVVVTAEGETPVDLVASLRILRRFRPRSAGWRVKLFPLRPCLYL</sequence>
<organism evidence="1 2">
    <name type="scientific">Sinomonas humi</name>
    <dbReference type="NCBI Taxonomy" id="1338436"/>
    <lineage>
        <taxon>Bacteria</taxon>
        <taxon>Bacillati</taxon>
        <taxon>Actinomycetota</taxon>
        <taxon>Actinomycetes</taxon>
        <taxon>Micrococcales</taxon>
        <taxon>Micrococcaceae</taxon>
        <taxon>Sinomonas</taxon>
    </lineage>
</organism>
<dbReference type="Proteomes" id="UP000030982">
    <property type="component" value="Unassembled WGS sequence"/>
</dbReference>
<comment type="caution">
    <text evidence="1">The sequence shown here is derived from an EMBL/GenBank/DDBJ whole genome shotgun (WGS) entry which is preliminary data.</text>
</comment>
<dbReference type="EMBL" id="JTDL01000145">
    <property type="protein sequence ID" value="KHL01038.1"/>
    <property type="molecule type" value="Genomic_DNA"/>
</dbReference>
<reference evidence="1 2" key="1">
    <citation type="submission" date="2014-09" db="EMBL/GenBank/DDBJ databases">
        <title>Genome sequence of Sinomonas sp. MUSC 117.</title>
        <authorList>
            <person name="Lee L.-H."/>
        </authorList>
    </citation>
    <scope>NUCLEOTIDE SEQUENCE [LARGE SCALE GENOMIC DNA]</scope>
    <source>
        <strain evidence="1 2">MUSC 117</strain>
    </source>
</reference>
<name>A0A0B2AH18_9MICC</name>